<evidence type="ECO:0000256" key="2">
    <source>
        <dbReference type="ARBA" id="ARBA00009634"/>
    </source>
</evidence>
<sequence>MTEINLSFPNIDSRLFLEDLTIISMEILGNICVEKLILSKGDINIINTINAVVHIKSGHLVFPCLQKCIKHLDVSHNRISGTFFKPELFLIAFMENLEFVDLSGQYLFQRRYDYSFSTAFSTYADTQPLPDIIFLMPKKLKHFNLGGGIYRIGQLLNITFENAHNLRYLNFSLNGLYGFNVTLKGLQNLKTLDLSGNDVSVIIETFFDTFPNVTHLRLADCFLDNDFILTHGRRLFQPLKKLEQLDLSRNNLIKLPKDIFKSLNQLKIINLAFNKLFSHPDYLNTPNLHILYLNFNNFISFSSQEIQMFNKLEQMRKDKGNLKLYIYGNSLACTCETYSFISWITFTTIELDRKNYTCIDQKGDLIFTADFKNLNYIQLCLSSVVLNISVFLAAAILVIMFTVFVVVKNKLAVKIFIQRLLGKFVYPKRRQDFKFDAYIIYPESLYQLVCFDMVENVEKQFALKFYIPHRDQLFGLCKEEDITESCKNSWKLVLILTQEFMDEPLAYFTLSSCLTSITLTTPNRLILIMDSKLNILPNIEFFLGSVSESNVLYTDLDQPLPHELWAILGENINRDDQN</sequence>
<dbReference type="HOGENOM" id="CLU_471982_0_0_1"/>
<evidence type="ECO:0000256" key="3">
    <source>
        <dbReference type="ARBA" id="ARBA00022614"/>
    </source>
</evidence>
<evidence type="ECO:0000256" key="4">
    <source>
        <dbReference type="ARBA" id="ARBA00022692"/>
    </source>
</evidence>
<keyword evidence="10" id="KW-0325">Glycoprotein</keyword>
<dbReference type="InterPro" id="IPR000157">
    <property type="entry name" value="TIR_dom"/>
</dbReference>
<comment type="subcellular location">
    <subcellularLocation>
        <location evidence="1">Membrane</location>
        <topology evidence="1">Single-pass membrane protein</topology>
    </subcellularLocation>
</comment>
<comment type="similarity">
    <text evidence="2">Belongs to the Toll-like receptor family.</text>
</comment>
<dbReference type="SMART" id="SM00369">
    <property type="entry name" value="LRR_TYP"/>
    <property type="match status" value="3"/>
</dbReference>
<feature type="transmembrane region" description="Helical" evidence="11">
    <location>
        <begin position="384"/>
        <end position="407"/>
    </location>
</feature>
<keyword evidence="6" id="KW-0677">Repeat</keyword>
<dbReference type="PROSITE" id="PS50104">
    <property type="entry name" value="TIR"/>
    <property type="match status" value="1"/>
</dbReference>
<evidence type="ECO:0000259" key="12">
    <source>
        <dbReference type="PROSITE" id="PS50104"/>
    </source>
</evidence>
<evidence type="ECO:0000256" key="9">
    <source>
        <dbReference type="ARBA" id="ARBA00023170"/>
    </source>
</evidence>
<reference evidence="13 14" key="1">
    <citation type="journal article" date="2013" name="Nature">
        <title>Insights into bilaterian evolution from three spiralian genomes.</title>
        <authorList>
            <person name="Simakov O."/>
            <person name="Marletaz F."/>
            <person name="Cho S.J."/>
            <person name="Edsinger-Gonzales E."/>
            <person name="Havlak P."/>
            <person name="Hellsten U."/>
            <person name="Kuo D.H."/>
            <person name="Larsson T."/>
            <person name="Lv J."/>
            <person name="Arendt D."/>
            <person name="Savage R."/>
            <person name="Osoegawa K."/>
            <person name="de Jong P."/>
            <person name="Grimwood J."/>
            <person name="Chapman J.A."/>
            <person name="Shapiro H."/>
            <person name="Aerts A."/>
            <person name="Otillar R.P."/>
            <person name="Terry A.Y."/>
            <person name="Boore J.L."/>
            <person name="Grigoriev I.V."/>
            <person name="Lindberg D.R."/>
            <person name="Seaver E.C."/>
            <person name="Weisblat D.A."/>
            <person name="Putnam N.H."/>
            <person name="Rokhsar D.S."/>
        </authorList>
    </citation>
    <scope>NUCLEOTIDE SEQUENCE [LARGE SCALE GENOMIC DNA]</scope>
</reference>
<dbReference type="GO" id="GO:0007165">
    <property type="term" value="P:signal transduction"/>
    <property type="evidence" value="ECO:0007669"/>
    <property type="project" value="InterPro"/>
</dbReference>
<dbReference type="Pfam" id="PF00560">
    <property type="entry name" value="LRR_1"/>
    <property type="match status" value="1"/>
</dbReference>
<evidence type="ECO:0000256" key="6">
    <source>
        <dbReference type="ARBA" id="ARBA00022737"/>
    </source>
</evidence>
<dbReference type="Gene3D" id="3.80.10.10">
    <property type="entry name" value="Ribonuclease Inhibitor"/>
    <property type="match status" value="2"/>
</dbReference>
<gene>
    <name evidence="13" type="ORF">LOTGIDRAFT_160709</name>
</gene>
<protein>
    <recommendedName>
        <fullName evidence="12">TIR domain-containing protein</fullName>
    </recommendedName>
</protein>
<dbReference type="OMA" id="ITTSAMI"/>
<evidence type="ECO:0000256" key="7">
    <source>
        <dbReference type="ARBA" id="ARBA00022989"/>
    </source>
</evidence>
<keyword evidence="9" id="KW-0675">Receptor</keyword>
<accession>V4AJR5</accession>
<evidence type="ECO:0000256" key="8">
    <source>
        <dbReference type="ARBA" id="ARBA00023136"/>
    </source>
</evidence>
<dbReference type="CTD" id="20238478"/>
<dbReference type="SUPFAM" id="SSF52058">
    <property type="entry name" value="L domain-like"/>
    <property type="match status" value="1"/>
</dbReference>
<organism evidence="13 14">
    <name type="scientific">Lottia gigantea</name>
    <name type="common">Giant owl limpet</name>
    <dbReference type="NCBI Taxonomy" id="225164"/>
    <lineage>
        <taxon>Eukaryota</taxon>
        <taxon>Metazoa</taxon>
        <taxon>Spiralia</taxon>
        <taxon>Lophotrochozoa</taxon>
        <taxon>Mollusca</taxon>
        <taxon>Gastropoda</taxon>
        <taxon>Patellogastropoda</taxon>
        <taxon>Lottioidea</taxon>
        <taxon>Lottiidae</taxon>
        <taxon>Lottia</taxon>
    </lineage>
</organism>
<keyword evidence="7 11" id="KW-1133">Transmembrane helix</keyword>
<dbReference type="KEGG" id="lgi:LOTGIDRAFT_160709"/>
<dbReference type="OrthoDB" id="6056927at2759"/>
<dbReference type="PRINTS" id="PR00019">
    <property type="entry name" value="LEURICHRPT"/>
</dbReference>
<dbReference type="InterPro" id="IPR003591">
    <property type="entry name" value="Leu-rich_rpt_typical-subtyp"/>
</dbReference>
<proteinExistence type="inferred from homology"/>
<dbReference type="AlphaFoldDB" id="V4AJR5"/>
<keyword evidence="4 11" id="KW-0812">Transmembrane</keyword>
<dbReference type="Proteomes" id="UP000030746">
    <property type="component" value="Unassembled WGS sequence"/>
</dbReference>
<dbReference type="Gene3D" id="3.40.50.10140">
    <property type="entry name" value="Toll/interleukin-1 receptor homology (TIR) domain"/>
    <property type="match status" value="1"/>
</dbReference>
<keyword evidence="5" id="KW-0732">Signal</keyword>
<evidence type="ECO:0000256" key="10">
    <source>
        <dbReference type="ARBA" id="ARBA00023180"/>
    </source>
</evidence>
<keyword evidence="14" id="KW-1185">Reference proteome</keyword>
<keyword evidence="3" id="KW-0433">Leucine-rich repeat</keyword>
<dbReference type="STRING" id="225164.V4AJR5"/>
<dbReference type="GeneID" id="20238478"/>
<dbReference type="PANTHER" id="PTHR24365:SF530">
    <property type="entry name" value="MSTPROX-RELATED"/>
    <property type="match status" value="1"/>
</dbReference>
<dbReference type="PROSITE" id="PS51450">
    <property type="entry name" value="LRR"/>
    <property type="match status" value="1"/>
</dbReference>
<keyword evidence="8 11" id="KW-0472">Membrane</keyword>
<evidence type="ECO:0000256" key="5">
    <source>
        <dbReference type="ARBA" id="ARBA00022729"/>
    </source>
</evidence>
<name>V4AJR5_LOTGI</name>
<dbReference type="EMBL" id="KB201701">
    <property type="protein sequence ID" value="ESO94955.1"/>
    <property type="molecule type" value="Genomic_DNA"/>
</dbReference>
<evidence type="ECO:0000256" key="11">
    <source>
        <dbReference type="SAM" id="Phobius"/>
    </source>
</evidence>
<evidence type="ECO:0000313" key="14">
    <source>
        <dbReference type="Proteomes" id="UP000030746"/>
    </source>
</evidence>
<dbReference type="InterPro" id="IPR032675">
    <property type="entry name" value="LRR_dom_sf"/>
</dbReference>
<dbReference type="Pfam" id="PF13855">
    <property type="entry name" value="LRR_8"/>
    <property type="match status" value="1"/>
</dbReference>
<dbReference type="PANTHER" id="PTHR24365">
    <property type="entry name" value="TOLL-LIKE RECEPTOR"/>
    <property type="match status" value="1"/>
</dbReference>
<evidence type="ECO:0000313" key="13">
    <source>
        <dbReference type="EMBL" id="ESO94955.1"/>
    </source>
</evidence>
<dbReference type="GO" id="GO:0005886">
    <property type="term" value="C:plasma membrane"/>
    <property type="evidence" value="ECO:0007669"/>
    <property type="project" value="TreeGrafter"/>
</dbReference>
<dbReference type="InterPro" id="IPR035897">
    <property type="entry name" value="Toll_tir_struct_dom_sf"/>
</dbReference>
<dbReference type="SUPFAM" id="SSF52200">
    <property type="entry name" value="Toll/Interleukin receptor TIR domain"/>
    <property type="match status" value="1"/>
</dbReference>
<dbReference type="InterPro" id="IPR001611">
    <property type="entry name" value="Leu-rich_rpt"/>
</dbReference>
<dbReference type="GO" id="GO:0038023">
    <property type="term" value="F:signaling receptor activity"/>
    <property type="evidence" value="ECO:0007669"/>
    <property type="project" value="TreeGrafter"/>
</dbReference>
<dbReference type="RefSeq" id="XP_009054163.1">
    <property type="nucleotide sequence ID" value="XM_009055915.1"/>
</dbReference>
<feature type="domain" description="TIR" evidence="12">
    <location>
        <begin position="433"/>
        <end position="578"/>
    </location>
</feature>
<evidence type="ECO:0000256" key="1">
    <source>
        <dbReference type="ARBA" id="ARBA00004167"/>
    </source>
</evidence>